<evidence type="ECO:0000313" key="7">
    <source>
        <dbReference type="EMBL" id="KAB7759021.1"/>
    </source>
</evidence>
<reference evidence="7 8" key="1">
    <citation type="submission" date="2012-10" db="EMBL/GenBank/DDBJ databases">
        <title>The draft sequence of the Mycobacterium pheli genome.</title>
        <authorList>
            <person name="Pettersson B.M.F."/>
            <person name="Das S."/>
            <person name="Dasgupta S."/>
            <person name="Bhattacharya A."/>
            <person name="Kirsebom L.A."/>
        </authorList>
    </citation>
    <scope>NUCLEOTIDE SEQUENCE [LARGE SCALE GENOMIC DNA]</scope>
    <source>
        <strain evidence="7 8">CCUG 21000</strain>
    </source>
</reference>
<evidence type="ECO:0000259" key="6">
    <source>
        <dbReference type="Pfam" id="PF00482"/>
    </source>
</evidence>
<dbReference type="Proteomes" id="UP000325690">
    <property type="component" value="Unassembled WGS sequence"/>
</dbReference>
<dbReference type="PANTHER" id="PTHR35007">
    <property type="entry name" value="INTEGRAL MEMBRANE PROTEIN-RELATED"/>
    <property type="match status" value="1"/>
</dbReference>
<dbReference type="InterPro" id="IPR018076">
    <property type="entry name" value="T2SS_GspF_dom"/>
</dbReference>
<accession>A0A5N5VAU2</accession>
<keyword evidence="4" id="KW-1133">Transmembrane helix</keyword>
<evidence type="ECO:0000256" key="2">
    <source>
        <dbReference type="ARBA" id="ARBA00022475"/>
    </source>
</evidence>
<dbReference type="EMBL" id="ANBP01000003">
    <property type="protein sequence ID" value="KAB7759021.1"/>
    <property type="molecule type" value="Genomic_DNA"/>
</dbReference>
<keyword evidence="5" id="KW-0472">Membrane</keyword>
<evidence type="ECO:0000256" key="5">
    <source>
        <dbReference type="ARBA" id="ARBA00023136"/>
    </source>
</evidence>
<dbReference type="AlphaFoldDB" id="A0A5N5VAU2"/>
<dbReference type="Pfam" id="PF00482">
    <property type="entry name" value="T2SSF"/>
    <property type="match status" value="1"/>
</dbReference>
<dbReference type="RefSeq" id="WP_003888591.1">
    <property type="nucleotide sequence ID" value="NZ_ANBO01000004.1"/>
</dbReference>
<keyword evidence="2" id="KW-1003">Cell membrane</keyword>
<dbReference type="GeneID" id="74300811"/>
<evidence type="ECO:0000313" key="8">
    <source>
        <dbReference type="Proteomes" id="UP000325690"/>
    </source>
</evidence>
<name>A0A5N5VAU2_MYCPH</name>
<protein>
    <submittedName>
        <fullName evidence="7">Type II secretion system protein</fullName>
    </submittedName>
</protein>
<comment type="caution">
    <text evidence="7">The sequence shown here is derived from an EMBL/GenBank/DDBJ whole genome shotgun (WGS) entry which is preliminary data.</text>
</comment>
<feature type="domain" description="Type II secretion system protein GspF" evidence="6">
    <location>
        <begin position="49"/>
        <end position="169"/>
    </location>
</feature>
<sequence length="189" mass="18734">MSTAALLLAAALLLGGRPSRIRLADKAVGASARYTAPRERDPLAFAATLDLLAACLHSGMAVPTAAAAAAPSAPPKLAAVLGRAADMLALGSAAAAAWSAPPDTDRHTDALLRLARRSAASGTALAQGLSDLAARSRDDAAAAARARAERASVLIAAPLGLCYLPAFVCLGIVPVVAGLAGEVLQSGVL</sequence>
<evidence type="ECO:0000256" key="3">
    <source>
        <dbReference type="ARBA" id="ARBA00022692"/>
    </source>
</evidence>
<evidence type="ECO:0000256" key="4">
    <source>
        <dbReference type="ARBA" id="ARBA00022989"/>
    </source>
</evidence>
<proteinExistence type="predicted"/>
<dbReference type="GO" id="GO:0005886">
    <property type="term" value="C:plasma membrane"/>
    <property type="evidence" value="ECO:0007669"/>
    <property type="project" value="UniProtKB-SubCell"/>
</dbReference>
<keyword evidence="8" id="KW-1185">Reference proteome</keyword>
<keyword evidence="3" id="KW-0812">Transmembrane</keyword>
<dbReference type="PANTHER" id="PTHR35007:SF3">
    <property type="entry name" value="POSSIBLE CONSERVED ALANINE RICH MEMBRANE PROTEIN"/>
    <property type="match status" value="1"/>
</dbReference>
<comment type="subcellular location">
    <subcellularLocation>
        <location evidence="1">Cell membrane</location>
        <topology evidence="1">Multi-pass membrane protein</topology>
    </subcellularLocation>
</comment>
<organism evidence="7 8">
    <name type="scientific">Mycolicibacterium phlei DSM 43239 = CCUG 21000</name>
    <dbReference type="NCBI Taxonomy" id="1226750"/>
    <lineage>
        <taxon>Bacteria</taxon>
        <taxon>Bacillati</taxon>
        <taxon>Actinomycetota</taxon>
        <taxon>Actinomycetes</taxon>
        <taxon>Mycobacteriales</taxon>
        <taxon>Mycobacteriaceae</taxon>
        <taxon>Mycolicibacterium</taxon>
    </lineage>
</organism>
<gene>
    <name evidence="7" type="ORF">MPHL21000_04235</name>
</gene>
<evidence type="ECO:0000256" key="1">
    <source>
        <dbReference type="ARBA" id="ARBA00004651"/>
    </source>
</evidence>